<accession>A0A101LXQ5</accession>
<name>A0A101LXQ5_PICGL</name>
<feature type="transmembrane region" description="Helical" evidence="1">
    <location>
        <begin position="12"/>
        <end position="36"/>
    </location>
</feature>
<reference evidence="2" key="1">
    <citation type="journal article" date="2015" name="Genome Biol. Evol.">
        <title>Organellar Genomes of White Spruce (Picea glauca): Assembly and Annotation.</title>
        <authorList>
            <person name="Jackman S.D."/>
            <person name="Warren R.L."/>
            <person name="Gibb E.A."/>
            <person name="Vandervalk B.P."/>
            <person name="Mohamadi H."/>
            <person name="Chu J."/>
            <person name="Raymond A."/>
            <person name="Pleasance S."/>
            <person name="Coope R."/>
            <person name="Wildung M.R."/>
            <person name="Ritland C.E."/>
            <person name="Bousquet J."/>
            <person name="Jones S.J."/>
            <person name="Bohlmann J."/>
            <person name="Birol I."/>
        </authorList>
    </citation>
    <scope>NUCLEOTIDE SEQUENCE [LARGE SCALE GENOMIC DNA]</scope>
    <source>
        <tissue evidence="2">Flushing bud</tissue>
    </source>
</reference>
<dbReference type="AlphaFoldDB" id="A0A101LXQ5"/>
<comment type="caution">
    <text evidence="2">The sequence shown here is derived from an EMBL/GenBank/DDBJ whole genome shotgun (WGS) entry which is preliminary data.</text>
</comment>
<keyword evidence="1" id="KW-0812">Transmembrane</keyword>
<organism evidence="2">
    <name type="scientific">Picea glauca</name>
    <name type="common">White spruce</name>
    <name type="synonym">Pinus glauca</name>
    <dbReference type="NCBI Taxonomy" id="3330"/>
    <lineage>
        <taxon>Eukaryota</taxon>
        <taxon>Viridiplantae</taxon>
        <taxon>Streptophyta</taxon>
        <taxon>Embryophyta</taxon>
        <taxon>Tracheophyta</taxon>
        <taxon>Spermatophyta</taxon>
        <taxon>Pinopsida</taxon>
        <taxon>Pinidae</taxon>
        <taxon>Conifers I</taxon>
        <taxon>Pinales</taxon>
        <taxon>Pinaceae</taxon>
        <taxon>Picea</taxon>
    </lineage>
</organism>
<sequence>MLFPTILNYQVMYYTVSKRCSILGIALMSNVCRWLLLPCNEIDRR</sequence>
<keyword evidence="1" id="KW-1133">Transmembrane helix</keyword>
<keyword evidence="2" id="KW-0496">Mitochondrion</keyword>
<dbReference type="EMBL" id="LKAM01000007">
    <property type="protein sequence ID" value="KUM47265.1"/>
    <property type="molecule type" value="Genomic_DNA"/>
</dbReference>
<keyword evidence="1" id="KW-0472">Membrane</keyword>
<geneLocation type="mitochondrion" evidence="2"/>
<gene>
    <name evidence="2" type="ORF">ABT39_MTgene5450</name>
</gene>
<evidence type="ECO:0000256" key="1">
    <source>
        <dbReference type="SAM" id="Phobius"/>
    </source>
</evidence>
<evidence type="ECO:0000313" key="2">
    <source>
        <dbReference type="EMBL" id="KUM47265.1"/>
    </source>
</evidence>
<proteinExistence type="predicted"/>
<protein>
    <submittedName>
        <fullName evidence="2">Uncharacterized protein</fullName>
    </submittedName>
</protein>